<evidence type="ECO:0000313" key="3">
    <source>
        <dbReference type="EMBL" id="TJZ65368.1"/>
    </source>
</evidence>
<evidence type="ECO:0000256" key="1">
    <source>
        <dbReference type="SAM" id="MobiDB-lite"/>
    </source>
</evidence>
<reference evidence="3 4" key="1">
    <citation type="submission" date="2019-04" db="EMBL/GenBank/DDBJ databases">
        <title>Chitiniphilus eburnea sp. nov., a novel chitinolytic bacterium isolated from aquaculture sludge.</title>
        <authorList>
            <person name="Sheng M."/>
        </authorList>
    </citation>
    <scope>NUCLEOTIDE SEQUENCE [LARGE SCALE GENOMIC DNA]</scope>
    <source>
        <strain evidence="3 4">HX-2-15</strain>
    </source>
</reference>
<dbReference type="EMBL" id="SUMF01000038">
    <property type="protein sequence ID" value="TJZ65368.1"/>
    <property type="molecule type" value="Genomic_DNA"/>
</dbReference>
<dbReference type="PROSITE" id="PS51257">
    <property type="entry name" value="PROKAR_LIPOPROTEIN"/>
    <property type="match status" value="1"/>
</dbReference>
<feature type="chain" id="PRO_5020768245" evidence="2">
    <location>
        <begin position="23"/>
        <end position="118"/>
    </location>
</feature>
<feature type="signal peptide" evidence="2">
    <location>
        <begin position="1"/>
        <end position="22"/>
    </location>
</feature>
<accession>A0A4V6WI03</accession>
<sequence>MRRCLALCLLTLLTACSPPATPEPEPVADAPAPPPLPASPVAPLPADASAVLGRAESCMHFSGEFNGDGSENDREVTAAMNELGCDRLDGETKAIKHKYRHDAAVQQAFKALEEGEGG</sequence>
<comment type="caution">
    <text evidence="3">The sequence shown here is derived from an EMBL/GenBank/DDBJ whole genome shotgun (WGS) entry which is preliminary data.</text>
</comment>
<dbReference type="OrthoDB" id="8595802at2"/>
<evidence type="ECO:0000313" key="4">
    <source>
        <dbReference type="Proteomes" id="UP000310016"/>
    </source>
</evidence>
<dbReference type="RefSeq" id="WP_136774871.1">
    <property type="nucleotide sequence ID" value="NZ_CP156074.1"/>
</dbReference>
<feature type="compositionally biased region" description="Pro residues" evidence="1">
    <location>
        <begin position="19"/>
        <end position="43"/>
    </location>
</feature>
<feature type="region of interest" description="Disordered" evidence="1">
    <location>
        <begin position="18"/>
        <end position="43"/>
    </location>
</feature>
<proteinExistence type="predicted"/>
<name>A0A4V6WI03_9NEIS</name>
<keyword evidence="4" id="KW-1185">Reference proteome</keyword>
<evidence type="ECO:0000256" key="2">
    <source>
        <dbReference type="SAM" id="SignalP"/>
    </source>
</evidence>
<dbReference type="AlphaFoldDB" id="A0A4V6WI03"/>
<dbReference type="Proteomes" id="UP000310016">
    <property type="component" value="Unassembled WGS sequence"/>
</dbReference>
<organism evidence="3 4">
    <name type="scientific">Chitiniphilus eburneus</name>
    <dbReference type="NCBI Taxonomy" id="2571148"/>
    <lineage>
        <taxon>Bacteria</taxon>
        <taxon>Pseudomonadati</taxon>
        <taxon>Pseudomonadota</taxon>
        <taxon>Betaproteobacteria</taxon>
        <taxon>Neisseriales</taxon>
        <taxon>Chitinibacteraceae</taxon>
        <taxon>Chitiniphilus</taxon>
    </lineage>
</organism>
<gene>
    <name evidence="3" type="ORF">FAZ21_18255</name>
</gene>
<keyword evidence="2" id="KW-0732">Signal</keyword>
<protein>
    <submittedName>
        <fullName evidence="3">Uncharacterized protein</fullName>
    </submittedName>
</protein>